<dbReference type="Pfam" id="PF13852">
    <property type="entry name" value="DUF4197"/>
    <property type="match status" value="1"/>
</dbReference>
<dbReference type="AlphaFoldDB" id="A0A936Z7Q3"/>
<dbReference type="Proteomes" id="UP000599109">
    <property type="component" value="Unassembled WGS sequence"/>
</dbReference>
<name>A0A936Z7Q3_9BURK</name>
<reference evidence="1 2" key="1">
    <citation type="journal article" date="2017" name="Int. J. Syst. Evol. Microbiol.">
        <title>Ramlibacter monticola sp. nov., isolated from forest soil.</title>
        <authorList>
            <person name="Chaudhary D.K."/>
            <person name="Kim J."/>
        </authorList>
    </citation>
    <scope>NUCLEOTIDE SEQUENCE [LARGE SCALE GENOMIC DNA]</scope>
    <source>
        <strain evidence="1 2">KACC 19175</strain>
    </source>
</reference>
<gene>
    <name evidence="1" type="ORF">JJ685_26795</name>
</gene>
<protein>
    <submittedName>
        <fullName evidence="1">DUF4197 domain-containing protein</fullName>
    </submittedName>
</protein>
<proteinExistence type="predicted"/>
<keyword evidence="2" id="KW-1185">Reference proteome</keyword>
<dbReference type="RefSeq" id="WP_201677439.1">
    <property type="nucleotide sequence ID" value="NZ_JAEQNE010000009.1"/>
</dbReference>
<evidence type="ECO:0000313" key="1">
    <source>
        <dbReference type="EMBL" id="MBL0394776.1"/>
    </source>
</evidence>
<sequence>MQRRQFASALPVLLLPFALPRARGQAGLAGISELDASKGVRAALEKGALAAVQLLGRQDGFLGNPQVRIPLPEALQQVAGLLSTLGFRRQLEELEVSMNRAAEAAVPMAKPLLVNAVQQMSVDDARRILGGGDTSVTDFFAQKTRQPLTETFLPVVHQATAKVGVVEQYEQVSRKAQGLGFYRPQDPTVDHYVTRKSLDGLFFMIGEEEKKIRRDPVGTGSALLQKVFGSLR</sequence>
<evidence type="ECO:0000313" key="2">
    <source>
        <dbReference type="Proteomes" id="UP000599109"/>
    </source>
</evidence>
<organism evidence="1 2">
    <name type="scientific">Ramlibacter monticola</name>
    <dbReference type="NCBI Taxonomy" id="1926872"/>
    <lineage>
        <taxon>Bacteria</taxon>
        <taxon>Pseudomonadati</taxon>
        <taxon>Pseudomonadota</taxon>
        <taxon>Betaproteobacteria</taxon>
        <taxon>Burkholderiales</taxon>
        <taxon>Comamonadaceae</taxon>
        <taxon>Ramlibacter</taxon>
    </lineage>
</organism>
<dbReference type="EMBL" id="JAEQNE010000009">
    <property type="protein sequence ID" value="MBL0394776.1"/>
    <property type="molecule type" value="Genomic_DNA"/>
</dbReference>
<dbReference type="InterPro" id="IPR025245">
    <property type="entry name" value="DUF4197"/>
</dbReference>
<accession>A0A936Z7Q3</accession>
<comment type="caution">
    <text evidence="1">The sequence shown here is derived from an EMBL/GenBank/DDBJ whole genome shotgun (WGS) entry which is preliminary data.</text>
</comment>